<dbReference type="Gene3D" id="6.10.340.10">
    <property type="match status" value="1"/>
</dbReference>
<accession>A0A1G7UR21</accession>
<dbReference type="AlphaFoldDB" id="A0A1G7UR21"/>
<evidence type="ECO:0000313" key="13">
    <source>
        <dbReference type="EMBL" id="SDG49954.1"/>
    </source>
</evidence>
<keyword evidence="6 10" id="KW-0812">Transmembrane</keyword>
<dbReference type="PROSITE" id="PS50109">
    <property type="entry name" value="HIS_KIN"/>
    <property type="match status" value="1"/>
</dbReference>
<name>A0A1G7UR21_9ACTN</name>
<dbReference type="SUPFAM" id="SSF55874">
    <property type="entry name" value="ATPase domain of HSP90 chaperone/DNA topoisomerase II/histidine kinase"/>
    <property type="match status" value="1"/>
</dbReference>
<evidence type="ECO:0000256" key="7">
    <source>
        <dbReference type="ARBA" id="ARBA00022777"/>
    </source>
</evidence>
<dbReference type="SMART" id="SM00388">
    <property type="entry name" value="HisKA"/>
    <property type="match status" value="1"/>
</dbReference>
<dbReference type="SUPFAM" id="SSF158472">
    <property type="entry name" value="HAMP domain-like"/>
    <property type="match status" value="1"/>
</dbReference>
<sequence>MTATGPARPASRPGRLRRWARQLPLRARLVAGFTAAMTVVLLATGGFIYWRVEYALDQRLDADLAAEADVLSPLVQPDGTLRTSDLDAAVPGVSEHQVLDRTGRVLSAGPGLGDAPVLDAGDVEAAQRGPVYSDIGLLLPISKRPLRLLATPVPGSGPAAVLVVGLRRDERDEALRELLGQLAIAGLGALVITAVVGERLAKAALAPVERYRARARSIASGATGVRLDVPTERDDEITRLGHTLNDMLDALDRSLARERRFLDDASHELRTPLTLLSTRVQLALRRPRSPQEHEAVLRDLQTDVVALTDLAEQLLQIGVATGAPAQGPSETGDVRSVVARLTPTGDHAPGARLPATWSVDMAGTETVPVPVPDAALRQVLLNLLGNAAVHGAPPVQVAVRAAPAPEGAVAVLTVSDGGRIPVGFLPHAAERFSRTDDARGRPGAGLGLSLVHELVDRAGGELRLCSSGAHHRYEQRHDLPCAHPGSGTTVTVLLPVVDPADTGAAT</sequence>
<evidence type="ECO:0000259" key="12">
    <source>
        <dbReference type="PROSITE" id="PS50885"/>
    </source>
</evidence>
<evidence type="ECO:0000256" key="9">
    <source>
        <dbReference type="ARBA" id="ARBA00023012"/>
    </source>
</evidence>
<evidence type="ECO:0000256" key="4">
    <source>
        <dbReference type="ARBA" id="ARBA00022553"/>
    </source>
</evidence>
<dbReference type="InterPro" id="IPR050428">
    <property type="entry name" value="TCS_sensor_his_kinase"/>
</dbReference>
<dbReference type="EC" id="2.7.13.3" evidence="3"/>
<gene>
    <name evidence="13" type="ORF">SAMN05660324_2738</name>
</gene>
<keyword evidence="5" id="KW-0808">Transferase</keyword>
<dbReference type="CDD" id="cd00075">
    <property type="entry name" value="HATPase"/>
    <property type="match status" value="1"/>
</dbReference>
<dbReference type="GO" id="GO:0005886">
    <property type="term" value="C:plasma membrane"/>
    <property type="evidence" value="ECO:0007669"/>
    <property type="project" value="UniProtKB-SubCell"/>
</dbReference>
<feature type="transmembrane region" description="Helical" evidence="10">
    <location>
        <begin position="25"/>
        <end position="50"/>
    </location>
</feature>
<evidence type="ECO:0000256" key="8">
    <source>
        <dbReference type="ARBA" id="ARBA00022989"/>
    </source>
</evidence>
<evidence type="ECO:0000259" key="11">
    <source>
        <dbReference type="PROSITE" id="PS50109"/>
    </source>
</evidence>
<keyword evidence="7 13" id="KW-0418">Kinase</keyword>
<dbReference type="PANTHER" id="PTHR45436">
    <property type="entry name" value="SENSOR HISTIDINE KINASE YKOH"/>
    <property type="match status" value="1"/>
</dbReference>
<dbReference type="EMBL" id="FNCF01000004">
    <property type="protein sequence ID" value="SDG49954.1"/>
    <property type="molecule type" value="Genomic_DNA"/>
</dbReference>
<dbReference type="Gene3D" id="3.30.565.10">
    <property type="entry name" value="Histidine kinase-like ATPase, C-terminal domain"/>
    <property type="match status" value="1"/>
</dbReference>
<evidence type="ECO:0000256" key="2">
    <source>
        <dbReference type="ARBA" id="ARBA00004236"/>
    </source>
</evidence>
<proteinExistence type="predicted"/>
<dbReference type="Proteomes" id="UP000198863">
    <property type="component" value="Unassembled WGS sequence"/>
</dbReference>
<keyword evidence="8 10" id="KW-1133">Transmembrane helix</keyword>
<dbReference type="GO" id="GO:0000155">
    <property type="term" value="F:phosphorelay sensor kinase activity"/>
    <property type="evidence" value="ECO:0007669"/>
    <property type="project" value="InterPro"/>
</dbReference>
<keyword evidence="10" id="KW-0472">Membrane</keyword>
<dbReference type="SUPFAM" id="SSF47384">
    <property type="entry name" value="Homodimeric domain of signal transducing histidine kinase"/>
    <property type="match status" value="1"/>
</dbReference>
<evidence type="ECO:0000256" key="10">
    <source>
        <dbReference type="SAM" id="Phobius"/>
    </source>
</evidence>
<keyword evidence="14" id="KW-1185">Reference proteome</keyword>
<evidence type="ECO:0000313" key="14">
    <source>
        <dbReference type="Proteomes" id="UP000198863"/>
    </source>
</evidence>
<dbReference type="CDD" id="cd06225">
    <property type="entry name" value="HAMP"/>
    <property type="match status" value="1"/>
</dbReference>
<feature type="domain" description="Histidine kinase" evidence="11">
    <location>
        <begin position="264"/>
        <end position="498"/>
    </location>
</feature>
<dbReference type="Pfam" id="PF00512">
    <property type="entry name" value="HisKA"/>
    <property type="match status" value="1"/>
</dbReference>
<evidence type="ECO:0000256" key="5">
    <source>
        <dbReference type="ARBA" id="ARBA00022679"/>
    </source>
</evidence>
<dbReference type="InterPro" id="IPR036097">
    <property type="entry name" value="HisK_dim/P_sf"/>
</dbReference>
<dbReference type="PANTHER" id="PTHR45436:SF5">
    <property type="entry name" value="SENSOR HISTIDINE KINASE TRCS"/>
    <property type="match status" value="1"/>
</dbReference>
<dbReference type="OrthoDB" id="9786919at2"/>
<dbReference type="InterPro" id="IPR003661">
    <property type="entry name" value="HisK_dim/P_dom"/>
</dbReference>
<dbReference type="InterPro" id="IPR036890">
    <property type="entry name" value="HATPase_C_sf"/>
</dbReference>
<dbReference type="SMART" id="SM00387">
    <property type="entry name" value="HATPase_c"/>
    <property type="match status" value="1"/>
</dbReference>
<dbReference type="InterPro" id="IPR003594">
    <property type="entry name" value="HATPase_dom"/>
</dbReference>
<reference evidence="14" key="1">
    <citation type="submission" date="2016-10" db="EMBL/GenBank/DDBJ databases">
        <authorList>
            <person name="Varghese N."/>
            <person name="Submissions S."/>
        </authorList>
    </citation>
    <scope>NUCLEOTIDE SEQUENCE [LARGE SCALE GENOMIC DNA]</scope>
    <source>
        <strain evidence="14">DSM 44526</strain>
    </source>
</reference>
<dbReference type="CDD" id="cd00082">
    <property type="entry name" value="HisKA"/>
    <property type="match status" value="1"/>
</dbReference>
<organism evidence="13 14">
    <name type="scientific">Klenkia brasiliensis</name>
    <dbReference type="NCBI Taxonomy" id="333142"/>
    <lineage>
        <taxon>Bacteria</taxon>
        <taxon>Bacillati</taxon>
        <taxon>Actinomycetota</taxon>
        <taxon>Actinomycetes</taxon>
        <taxon>Geodermatophilales</taxon>
        <taxon>Geodermatophilaceae</taxon>
        <taxon>Klenkia</taxon>
    </lineage>
</organism>
<keyword evidence="9" id="KW-0902">Two-component regulatory system</keyword>
<protein>
    <recommendedName>
        <fullName evidence="3">histidine kinase</fullName>
        <ecNumber evidence="3">2.7.13.3</ecNumber>
    </recommendedName>
</protein>
<dbReference type="Gene3D" id="1.10.287.130">
    <property type="match status" value="1"/>
</dbReference>
<evidence type="ECO:0000256" key="1">
    <source>
        <dbReference type="ARBA" id="ARBA00000085"/>
    </source>
</evidence>
<dbReference type="PROSITE" id="PS50885">
    <property type="entry name" value="HAMP"/>
    <property type="match status" value="1"/>
</dbReference>
<evidence type="ECO:0000256" key="3">
    <source>
        <dbReference type="ARBA" id="ARBA00012438"/>
    </source>
</evidence>
<comment type="catalytic activity">
    <reaction evidence="1">
        <text>ATP + protein L-histidine = ADP + protein N-phospho-L-histidine.</text>
        <dbReference type="EC" id="2.7.13.3"/>
    </reaction>
</comment>
<feature type="domain" description="HAMP" evidence="12">
    <location>
        <begin position="202"/>
        <end position="256"/>
    </location>
</feature>
<dbReference type="SMART" id="SM00304">
    <property type="entry name" value="HAMP"/>
    <property type="match status" value="1"/>
</dbReference>
<keyword evidence="4" id="KW-0597">Phosphoprotein</keyword>
<dbReference type="InterPro" id="IPR003660">
    <property type="entry name" value="HAMP_dom"/>
</dbReference>
<evidence type="ECO:0000256" key="6">
    <source>
        <dbReference type="ARBA" id="ARBA00022692"/>
    </source>
</evidence>
<dbReference type="Pfam" id="PF02518">
    <property type="entry name" value="HATPase_c"/>
    <property type="match status" value="1"/>
</dbReference>
<comment type="subcellular location">
    <subcellularLocation>
        <location evidence="2">Cell membrane</location>
    </subcellularLocation>
</comment>
<dbReference type="InterPro" id="IPR005467">
    <property type="entry name" value="His_kinase_dom"/>
</dbReference>
<dbReference type="Pfam" id="PF00672">
    <property type="entry name" value="HAMP"/>
    <property type="match status" value="1"/>
</dbReference>